<dbReference type="Pfam" id="PF00563">
    <property type="entry name" value="EAL"/>
    <property type="match status" value="1"/>
</dbReference>
<gene>
    <name evidence="5" type="ORF">EUU22_03375</name>
</gene>
<reference evidence="5 6" key="1">
    <citation type="submission" date="2019-01" db="EMBL/GenBank/DDBJ databases">
        <authorList>
            <person name="Deng T."/>
        </authorList>
    </citation>
    <scope>NUCLEOTIDE SEQUENCE [LARGE SCALE GENOMIC DNA]</scope>
    <source>
        <strain evidence="5 6">F8825</strain>
    </source>
</reference>
<dbReference type="InterPro" id="IPR043128">
    <property type="entry name" value="Rev_trsase/Diguanyl_cyclase"/>
</dbReference>
<dbReference type="SUPFAM" id="SSF141868">
    <property type="entry name" value="EAL domain-like"/>
    <property type="match status" value="1"/>
</dbReference>
<dbReference type="InterPro" id="IPR013655">
    <property type="entry name" value="PAS_fold_3"/>
</dbReference>
<dbReference type="PANTHER" id="PTHR44757">
    <property type="entry name" value="DIGUANYLATE CYCLASE DGCP"/>
    <property type="match status" value="1"/>
</dbReference>
<dbReference type="SMART" id="SM00086">
    <property type="entry name" value="PAC"/>
    <property type="match status" value="3"/>
</dbReference>
<dbReference type="SMART" id="SM00267">
    <property type="entry name" value="GGDEF"/>
    <property type="match status" value="1"/>
</dbReference>
<dbReference type="Gene3D" id="3.30.70.270">
    <property type="match status" value="1"/>
</dbReference>
<dbReference type="NCBIfam" id="TIGR00229">
    <property type="entry name" value="sensory_box"/>
    <property type="match status" value="5"/>
</dbReference>
<dbReference type="InterPro" id="IPR001633">
    <property type="entry name" value="EAL_dom"/>
</dbReference>
<dbReference type="Pfam" id="PF08448">
    <property type="entry name" value="PAS_4"/>
    <property type="match status" value="3"/>
</dbReference>
<sequence>MYDAFQEELSPQSRHLVEALLDGVAEPVIIKDDGSRFVFVNDAACSLLCKSRAELIGRSDYDFLPKEEADKIVALDRLVLSTGREHQMEETITVADGSARTLLTKRRCGTFRVGTNPRTFLVAVFVDITRLREAEATLRASEQHYRSLVDLHPQVPWTADAAGHVLEVGPRWTDLTGLTVQETLGSGWAKAVHPEDAVMVQREWQRSITSGEPFDLEYRLVTKTGERRWFRARAATKRDDEGNVVRWYGVLEDVDERRRATDALRESEARFRAIADDAPVVIWVAGTDEGTSFLSRLWRETTGQSEKEAEGFGWLDVIHPDDREEVEKAFLQANRDKTPVRSEYRLRRADGSWAWVIDIGQPRFASDGTFLGYIGSVLDITERRTAELAQQESQAFITSIFDSSPDCVRVLDMDGRPLGMNKACRKIFGVDEDAPVSEQTWDLVGDPADAERVQIGWNEVRAGREARFEISVRDVAGNNRCMDVIAAPVRDRHGKPIRMLTIWRDVTDARRASEELNRAHKEAEAAATQLASVLESTMDSVMSLDADWRIHYLNQNAKKLLQIGDEAVGRPLWTLFPKEGTESFAEHCKEVMERRVRSFFEDYLPSLDIWVEANASPTQEGISIFFRDITERRRAEENRLLAQRQMVHMARHDMLTGLANRAFFRECFDLALAERRTSAGMAVLCMDLDGFKAVNDTFGHPTGDALLRQVSTRLVQIVRASDILARLGGDEFAIIQPLSHSTDDAVALAKRVIETLAQPFSIDGVTAVIGVSVGIAFAPKDGTSADELIKAADIALYSAKAGGRGTYRCFDEAMHAQLQAHQQLIVALREALEKGELELHYQPLVSLQTRQVTGCEALLRWHHPEKGTIPPSDFIPIAEETGLLVPIGEWILRQACREAAGWPSHISVAVNLSPVQFKHKALVRVVADALSASGLDPARLQLEITESVLLEESEHNLDILQALRDIGVKIALDDFGTGYSSLGYLRSFPFDKIKVDQAFVRDLPQGKESLAIVRAVAGLGHSLGMMTTVEGVETEEQLTAVNVEGFDEAQGYLFARPLPAAQIYQLLQTGTAQGELALSARQ</sequence>
<protein>
    <submittedName>
        <fullName evidence="5">PAS domain S-box protein</fullName>
    </submittedName>
</protein>
<dbReference type="InterPro" id="IPR029787">
    <property type="entry name" value="Nucleotide_cyclase"/>
</dbReference>
<dbReference type="InterPro" id="IPR000014">
    <property type="entry name" value="PAS"/>
</dbReference>
<dbReference type="InterPro" id="IPR052155">
    <property type="entry name" value="Biofilm_reg_signaling"/>
</dbReference>
<proteinExistence type="predicted"/>
<feature type="domain" description="EAL" evidence="3">
    <location>
        <begin position="821"/>
        <end position="1071"/>
    </location>
</feature>
<dbReference type="InterPro" id="IPR035965">
    <property type="entry name" value="PAS-like_dom_sf"/>
</dbReference>
<dbReference type="SUPFAM" id="SSF55785">
    <property type="entry name" value="PYP-like sensor domain (PAS domain)"/>
    <property type="match status" value="5"/>
</dbReference>
<dbReference type="NCBIfam" id="TIGR00254">
    <property type="entry name" value="GGDEF"/>
    <property type="match status" value="1"/>
</dbReference>
<dbReference type="PROSITE" id="PS50887">
    <property type="entry name" value="GGDEF"/>
    <property type="match status" value="1"/>
</dbReference>
<dbReference type="PROSITE" id="PS50112">
    <property type="entry name" value="PAS"/>
    <property type="match status" value="3"/>
</dbReference>
<dbReference type="Gene3D" id="3.20.20.450">
    <property type="entry name" value="EAL domain"/>
    <property type="match status" value="1"/>
</dbReference>
<dbReference type="InterPro" id="IPR001610">
    <property type="entry name" value="PAC"/>
</dbReference>
<dbReference type="SMART" id="SM00052">
    <property type="entry name" value="EAL"/>
    <property type="match status" value="1"/>
</dbReference>
<evidence type="ECO:0000259" key="3">
    <source>
        <dbReference type="PROSITE" id="PS50883"/>
    </source>
</evidence>
<evidence type="ECO:0000313" key="5">
    <source>
        <dbReference type="EMBL" id="RYC23155.1"/>
    </source>
</evidence>
<dbReference type="Pfam" id="PF08447">
    <property type="entry name" value="PAS_3"/>
    <property type="match status" value="2"/>
</dbReference>
<dbReference type="PROSITE" id="PS50113">
    <property type="entry name" value="PAC"/>
    <property type="match status" value="3"/>
</dbReference>
<dbReference type="Pfam" id="PF00990">
    <property type="entry name" value="GGDEF"/>
    <property type="match status" value="1"/>
</dbReference>
<dbReference type="PANTHER" id="PTHR44757:SF2">
    <property type="entry name" value="BIOFILM ARCHITECTURE MAINTENANCE PROTEIN MBAA"/>
    <property type="match status" value="1"/>
</dbReference>
<dbReference type="CDD" id="cd00130">
    <property type="entry name" value="PAS"/>
    <property type="match status" value="5"/>
</dbReference>
<keyword evidence="6" id="KW-1185">Reference proteome</keyword>
<evidence type="ECO:0000259" key="2">
    <source>
        <dbReference type="PROSITE" id="PS50113"/>
    </source>
</evidence>
<dbReference type="FunFam" id="3.30.450.20:FF:000099">
    <property type="entry name" value="Sensory box sensor histidine kinase"/>
    <property type="match status" value="2"/>
</dbReference>
<feature type="domain" description="PAS" evidence="1">
    <location>
        <begin position="13"/>
        <end position="83"/>
    </location>
</feature>
<evidence type="ECO:0000259" key="1">
    <source>
        <dbReference type="PROSITE" id="PS50112"/>
    </source>
</evidence>
<dbReference type="AlphaFoldDB" id="A0A4Q2TWB8"/>
<dbReference type="EMBL" id="SDVB01000106">
    <property type="protein sequence ID" value="RYC23155.1"/>
    <property type="molecule type" value="Genomic_DNA"/>
</dbReference>
<dbReference type="FunFam" id="3.20.20.450:FF:000001">
    <property type="entry name" value="Cyclic di-GMP phosphodiesterase yahA"/>
    <property type="match status" value="1"/>
</dbReference>
<dbReference type="CDD" id="cd01949">
    <property type="entry name" value="GGDEF"/>
    <property type="match status" value="1"/>
</dbReference>
<organism evidence="5 6">
    <name type="scientific">Ciceribacter ferrooxidans</name>
    <dbReference type="NCBI Taxonomy" id="2509717"/>
    <lineage>
        <taxon>Bacteria</taxon>
        <taxon>Pseudomonadati</taxon>
        <taxon>Pseudomonadota</taxon>
        <taxon>Alphaproteobacteria</taxon>
        <taxon>Hyphomicrobiales</taxon>
        <taxon>Rhizobiaceae</taxon>
        <taxon>Ciceribacter</taxon>
    </lineage>
</organism>
<dbReference type="Proteomes" id="UP000291088">
    <property type="component" value="Unassembled WGS sequence"/>
</dbReference>
<dbReference type="InterPro" id="IPR035919">
    <property type="entry name" value="EAL_sf"/>
</dbReference>
<comment type="caution">
    <text evidence="5">The sequence shown here is derived from an EMBL/GenBank/DDBJ whole genome shotgun (WGS) entry which is preliminary data.</text>
</comment>
<dbReference type="CDD" id="cd01948">
    <property type="entry name" value="EAL"/>
    <property type="match status" value="1"/>
</dbReference>
<dbReference type="InterPro" id="IPR000160">
    <property type="entry name" value="GGDEF_dom"/>
</dbReference>
<dbReference type="SMART" id="SM00091">
    <property type="entry name" value="PAS"/>
    <property type="match status" value="5"/>
</dbReference>
<name>A0A4Q2TWB8_9HYPH</name>
<evidence type="ECO:0000313" key="6">
    <source>
        <dbReference type="Proteomes" id="UP000291088"/>
    </source>
</evidence>
<dbReference type="Gene3D" id="3.30.450.20">
    <property type="entry name" value="PAS domain"/>
    <property type="match status" value="5"/>
</dbReference>
<accession>A0A4Q2TWB8</accession>
<feature type="domain" description="GGDEF" evidence="4">
    <location>
        <begin position="679"/>
        <end position="812"/>
    </location>
</feature>
<feature type="domain" description="PAS" evidence="1">
    <location>
        <begin position="267"/>
        <end position="337"/>
    </location>
</feature>
<dbReference type="InterPro" id="IPR000700">
    <property type="entry name" value="PAS-assoc_C"/>
</dbReference>
<feature type="domain" description="PAC" evidence="2">
    <location>
        <begin position="340"/>
        <end position="392"/>
    </location>
</feature>
<dbReference type="SUPFAM" id="SSF55073">
    <property type="entry name" value="Nucleotide cyclase"/>
    <property type="match status" value="1"/>
</dbReference>
<feature type="domain" description="PAC" evidence="2">
    <location>
        <begin position="466"/>
        <end position="518"/>
    </location>
</feature>
<dbReference type="InterPro" id="IPR013656">
    <property type="entry name" value="PAS_4"/>
</dbReference>
<evidence type="ECO:0000259" key="4">
    <source>
        <dbReference type="PROSITE" id="PS50887"/>
    </source>
</evidence>
<feature type="domain" description="PAC" evidence="2">
    <location>
        <begin position="214"/>
        <end position="266"/>
    </location>
</feature>
<dbReference type="RefSeq" id="WP_129330692.1">
    <property type="nucleotide sequence ID" value="NZ_SDVB01000106.1"/>
</dbReference>
<dbReference type="OrthoDB" id="9814202at2"/>
<dbReference type="PROSITE" id="PS50883">
    <property type="entry name" value="EAL"/>
    <property type="match status" value="1"/>
</dbReference>
<feature type="domain" description="PAS" evidence="1">
    <location>
        <begin position="141"/>
        <end position="211"/>
    </location>
</feature>